<dbReference type="InterPro" id="IPR013429">
    <property type="entry name" value="Regulatory_FmdB_Zinc_ribbon"/>
</dbReference>
<sequence>MATYRYRCGSHGSFDLSAPIGTAPGTAPCPGCARPSTREYTAPMLGLAPRAAVALLDRTAATAETPAVVSAPPPRPAHRRTPLAPPNPALRRLPRP</sequence>
<dbReference type="SMART" id="SM00834">
    <property type="entry name" value="CxxC_CXXC_SSSS"/>
    <property type="match status" value="1"/>
</dbReference>
<comment type="caution">
    <text evidence="3">The sequence shown here is derived from an EMBL/GenBank/DDBJ whole genome shotgun (WGS) entry which is preliminary data.</text>
</comment>
<dbReference type="RefSeq" id="WP_013675169.1">
    <property type="nucleotide sequence ID" value="NZ_BAABKS010000016.1"/>
</dbReference>
<dbReference type="Proteomes" id="UP001597182">
    <property type="component" value="Unassembled WGS sequence"/>
</dbReference>
<evidence type="ECO:0000313" key="3">
    <source>
        <dbReference type="EMBL" id="MFD1237885.1"/>
    </source>
</evidence>
<evidence type="ECO:0000256" key="1">
    <source>
        <dbReference type="SAM" id="MobiDB-lite"/>
    </source>
</evidence>
<evidence type="ECO:0000259" key="2">
    <source>
        <dbReference type="SMART" id="SM00834"/>
    </source>
</evidence>
<organism evidence="3 4">
    <name type="scientific">Pseudonocardia benzenivorans</name>
    <dbReference type="NCBI Taxonomy" id="228005"/>
    <lineage>
        <taxon>Bacteria</taxon>
        <taxon>Bacillati</taxon>
        <taxon>Actinomycetota</taxon>
        <taxon>Actinomycetes</taxon>
        <taxon>Pseudonocardiales</taxon>
        <taxon>Pseudonocardiaceae</taxon>
        <taxon>Pseudonocardia</taxon>
    </lineage>
</organism>
<feature type="region of interest" description="Disordered" evidence="1">
    <location>
        <begin position="64"/>
        <end position="96"/>
    </location>
</feature>
<dbReference type="EMBL" id="JBHTMB010000311">
    <property type="protein sequence ID" value="MFD1237885.1"/>
    <property type="molecule type" value="Genomic_DNA"/>
</dbReference>
<gene>
    <name evidence="3" type="ORF">ACFQ34_31760</name>
</gene>
<feature type="domain" description="Putative regulatory protein FmdB zinc ribbon" evidence="2">
    <location>
        <begin position="1"/>
        <end position="41"/>
    </location>
</feature>
<name>A0ABW3VSU2_9PSEU</name>
<reference evidence="4" key="1">
    <citation type="journal article" date="2019" name="Int. J. Syst. Evol. Microbiol.">
        <title>The Global Catalogue of Microorganisms (GCM) 10K type strain sequencing project: providing services to taxonomists for standard genome sequencing and annotation.</title>
        <authorList>
            <consortium name="The Broad Institute Genomics Platform"/>
            <consortium name="The Broad Institute Genome Sequencing Center for Infectious Disease"/>
            <person name="Wu L."/>
            <person name="Ma J."/>
        </authorList>
    </citation>
    <scope>NUCLEOTIDE SEQUENCE [LARGE SCALE GENOMIC DNA]</scope>
    <source>
        <strain evidence="4">CCUG 49018</strain>
    </source>
</reference>
<protein>
    <submittedName>
        <fullName evidence="3">Zinc ribbon domain-containing protein</fullName>
    </submittedName>
</protein>
<accession>A0ABW3VSU2</accession>
<keyword evidence="4" id="KW-1185">Reference proteome</keyword>
<evidence type="ECO:0000313" key="4">
    <source>
        <dbReference type="Proteomes" id="UP001597182"/>
    </source>
</evidence>
<proteinExistence type="predicted"/>